<feature type="region of interest" description="Disordered" evidence="1">
    <location>
        <begin position="99"/>
        <end position="121"/>
    </location>
</feature>
<name>A0A4P2Q239_SORCE</name>
<dbReference type="AlphaFoldDB" id="A0A4P2Q239"/>
<protein>
    <submittedName>
        <fullName evidence="2">Uncharacterized protein</fullName>
    </submittedName>
</protein>
<sequence>MGDDNPTRCERCGMRVPVGKKYCRACKGALGLAAPISRAVSTGASGPQQNPSALAAFLACGLMLGIVLLIHACDSWWQNLGSEEQARRRVQEEAWRRENLAREQEQRRRREAEDEEKQHKAQLAALEARRPPAERASLAVAALSHDGGEPKRAYCRARGLLDPIEAKDRAAPDVRKALALMKAKEAPLLRAERAEFEKLRGLLCRDGTMSPTCRCHGPHRGCCSHHRGVAGCEPLPTEVSCP</sequence>
<accession>A0A4P2Q239</accession>
<dbReference type="EMBL" id="CP012670">
    <property type="protein sequence ID" value="AUX23357.1"/>
    <property type="molecule type" value="Genomic_DNA"/>
</dbReference>
<reference evidence="2 3" key="1">
    <citation type="submission" date="2015-09" db="EMBL/GenBank/DDBJ databases">
        <title>Sorangium comparison.</title>
        <authorList>
            <person name="Zaburannyi N."/>
            <person name="Bunk B."/>
            <person name="Overmann J."/>
            <person name="Mueller R."/>
        </authorList>
    </citation>
    <scope>NUCLEOTIDE SEQUENCE [LARGE SCALE GENOMIC DNA]</scope>
    <source>
        <strain evidence="2 3">So ceGT47</strain>
    </source>
</reference>
<evidence type="ECO:0000313" key="2">
    <source>
        <dbReference type="EMBL" id="AUX23357.1"/>
    </source>
</evidence>
<proteinExistence type="predicted"/>
<evidence type="ECO:0000313" key="3">
    <source>
        <dbReference type="Proteomes" id="UP000295781"/>
    </source>
</evidence>
<evidence type="ECO:0000256" key="1">
    <source>
        <dbReference type="SAM" id="MobiDB-lite"/>
    </source>
</evidence>
<dbReference type="Proteomes" id="UP000295781">
    <property type="component" value="Chromosome"/>
</dbReference>
<dbReference type="OrthoDB" id="5506829at2"/>
<gene>
    <name evidence="2" type="ORF">SOCEGT47_038800</name>
</gene>
<dbReference type="RefSeq" id="WP_129348461.1">
    <property type="nucleotide sequence ID" value="NZ_CP012670.1"/>
</dbReference>
<feature type="compositionally biased region" description="Basic and acidic residues" evidence="1">
    <location>
        <begin position="99"/>
        <end position="119"/>
    </location>
</feature>
<organism evidence="2 3">
    <name type="scientific">Sorangium cellulosum</name>
    <name type="common">Polyangium cellulosum</name>
    <dbReference type="NCBI Taxonomy" id="56"/>
    <lineage>
        <taxon>Bacteria</taxon>
        <taxon>Pseudomonadati</taxon>
        <taxon>Myxococcota</taxon>
        <taxon>Polyangia</taxon>
        <taxon>Polyangiales</taxon>
        <taxon>Polyangiaceae</taxon>
        <taxon>Sorangium</taxon>
    </lineage>
</organism>